<comment type="caution">
    <text evidence="1">The sequence shown here is derived from an EMBL/GenBank/DDBJ whole genome shotgun (WGS) entry which is preliminary data.</text>
</comment>
<sequence>MDTKELEKNLQSFFKKCEEKGYPLETFCLIDNDTDYILEVKANWIDELDSCSKALDILNDILWDTTNVETRKRIFAISVLDSEEQPHCYTEITQ</sequence>
<organism evidence="1 2">
    <name type="scientific">Flavobacterium arsenatis</name>
    <dbReference type="NCBI Taxonomy" id="1484332"/>
    <lineage>
        <taxon>Bacteria</taxon>
        <taxon>Pseudomonadati</taxon>
        <taxon>Bacteroidota</taxon>
        <taxon>Flavobacteriia</taxon>
        <taxon>Flavobacteriales</taxon>
        <taxon>Flavobacteriaceae</taxon>
        <taxon>Flavobacterium</taxon>
    </lineage>
</organism>
<name>A0ABU1TT88_9FLAO</name>
<dbReference type="EMBL" id="JAVDVI010000015">
    <property type="protein sequence ID" value="MDR6969086.1"/>
    <property type="molecule type" value="Genomic_DNA"/>
</dbReference>
<accession>A0ABU1TT88</accession>
<keyword evidence="2" id="KW-1185">Reference proteome</keyword>
<protein>
    <submittedName>
        <fullName evidence="1">Uncharacterized protein</fullName>
    </submittedName>
</protein>
<proteinExistence type="predicted"/>
<evidence type="ECO:0000313" key="2">
    <source>
        <dbReference type="Proteomes" id="UP001255185"/>
    </source>
</evidence>
<evidence type="ECO:0000313" key="1">
    <source>
        <dbReference type="EMBL" id="MDR6969086.1"/>
    </source>
</evidence>
<dbReference type="Proteomes" id="UP001255185">
    <property type="component" value="Unassembled WGS sequence"/>
</dbReference>
<gene>
    <name evidence="1" type="ORF">J2X31_003112</name>
</gene>
<reference evidence="1 2" key="1">
    <citation type="submission" date="2023-07" db="EMBL/GenBank/DDBJ databases">
        <title>Sorghum-associated microbial communities from plants grown in Nebraska, USA.</title>
        <authorList>
            <person name="Schachtman D."/>
        </authorList>
    </citation>
    <scope>NUCLEOTIDE SEQUENCE [LARGE SCALE GENOMIC DNA]</scope>
    <source>
        <strain evidence="1 2">3773</strain>
    </source>
</reference>
<dbReference type="RefSeq" id="WP_310027814.1">
    <property type="nucleotide sequence ID" value="NZ_JAVDVI010000015.1"/>
</dbReference>